<dbReference type="Proteomes" id="UP000019804">
    <property type="component" value="Unassembled WGS sequence"/>
</dbReference>
<keyword evidence="2" id="KW-1185">Reference proteome</keyword>
<gene>
    <name evidence="1" type="ORF">EURHEDRAFT_399618</name>
</gene>
<dbReference type="STRING" id="1388766.A0A017SMU1"/>
<sequence length="225" mass="25054">MNATCAMTRTSLKKKHYLETTQMTTPLSNTTCSQSANGYFEIYFAERLLLSRGAVWEAGHTYRNAAEECVTTALGIAALRGHKDTICLLLENGAGIYGEPKYEEMPPSLALHVYGFPRLVVLLLVKGAPIHPARSRLLEQAVFYSPFYVIEVILEKGVHKIYEDGGAAALLAARDNKRQDIVAFFKAYGMVDGKHLPGKEYTHPVVFLDEHRVTLNVAEAPRYYA</sequence>
<proteinExistence type="predicted"/>
<protein>
    <submittedName>
        <fullName evidence="1">Uncharacterized protein</fullName>
    </submittedName>
</protein>
<evidence type="ECO:0000313" key="1">
    <source>
        <dbReference type="EMBL" id="EYE98308.1"/>
    </source>
</evidence>
<accession>A0A017SMU1</accession>
<name>A0A017SMU1_ASPRC</name>
<evidence type="ECO:0000313" key="2">
    <source>
        <dbReference type="Proteomes" id="UP000019804"/>
    </source>
</evidence>
<dbReference type="AlphaFoldDB" id="A0A017SMU1"/>
<dbReference type="HOGENOM" id="CLU_1229709_0_0_1"/>
<reference evidence="2" key="1">
    <citation type="journal article" date="2014" name="Nat. Commun.">
        <title>Genomic adaptations of the halophilic Dead Sea filamentous fungus Eurotium rubrum.</title>
        <authorList>
            <person name="Kis-Papo T."/>
            <person name="Weig A.R."/>
            <person name="Riley R."/>
            <person name="Persoh D."/>
            <person name="Salamov A."/>
            <person name="Sun H."/>
            <person name="Lipzen A."/>
            <person name="Wasser S.P."/>
            <person name="Rambold G."/>
            <person name="Grigoriev I.V."/>
            <person name="Nevo E."/>
        </authorList>
    </citation>
    <scope>NUCLEOTIDE SEQUENCE [LARGE SCALE GENOMIC DNA]</scope>
    <source>
        <strain evidence="2">CBS 135680</strain>
    </source>
</reference>
<organism evidence="1 2">
    <name type="scientific">Aspergillus ruber (strain CBS 135680)</name>
    <dbReference type="NCBI Taxonomy" id="1388766"/>
    <lineage>
        <taxon>Eukaryota</taxon>
        <taxon>Fungi</taxon>
        <taxon>Dikarya</taxon>
        <taxon>Ascomycota</taxon>
        <taxon>Pezizomycotina</taxon>
        <taxon>Eurotiomycetes</taxon>
        <taxon>Eurotiomycetidae</taxon>
        <taxon>Eurotiales</taxon>
        <taxon>Aspergillaceae</taxon>
        <taxon>Aspergillus</taxon>
        <taxon>Aspergillus subgen. Aspergillus</taxon>
    </lineage>
</organism>
<dbReference type="EMBL" id="KK088413">
    <property type="protein sequence ID" value="EYE98308.1"/>
    <property type="molecule type" value="Genomic_DNA"/>
</dbReference>
<dbReference type="InterPro" id="IPR036770">
    <property type="entry name" value="Ankyrin_rpt-contain_sf"/>
</dbReference>
<dbReference type="GeneID" id="63695066"/>
<dbReference type="SUPFAM" id="SSF48403">
    <property type="entry name" value="Ankyrin repeat"/>
    <property type="match status" value="1"/>
</dbReference>
<dbReference type="Gene3D" id="1.25.40.20">
    <property type="entry name" value="Ankyrin repeat-containing domain"/>
    <property type="match status" value="1"/>
</dbReference>
<dbReference type="RefSeq" id="XP_040641996.1">
    <property type="nucleotide sequence ID" value="XM_040779942.1"/>
</dbReference>